<feature type="transmembrane region" description="Helical" evidence="11">
    <location>
        <begin position="85"/>
        <end position="105"/>
    </location>
</feature>
<keyword evidence="8" id="KW-1278">Translocase</keyword>
<evidence type="ECO:0000256" key="7">
    <source>
        <dbReference type="ARBA" id="ARBA00022856"/>
    </source>
</evidence>
<gene>
    <name evidence="15" type="primary">LOC109467751</name>
</gene>
<evidence type="ECO:0000256" key="10">
    <source>
        <dbReference type="ARBA" id="ARBA00023136"/>
    </source>
</evidence>
<accession>A0A6P4YHG7</accession>
<dbReference type="FunFam" id="3.40.50.300:FF:000140">
    <property type="entry name" value="Lipid A export ATP-binding/permease protein MsbA"/>
    <property type="match status" value="1"/>
</dbReference>
<dbReference type="Pfam" id="PF00664">
    <property type="entry name" value="ABC_membrane"/>
    <property type="match status" value="1"/>
</dbReference>
<dbReference type="PRINTS" id="PR01896">
    <property type="entry name" value="TAP1PROTEIN"/>
</dbReference>
<dbReference type="InterPro" id="IPR003439">
    <property type="entry name" value="ABC_transporter-like_ATP-bd"/>
</dbReference>
<dbReference type="InterPro" id="IPR017871">
    <property type="entry name" value="ABC_transporter-like_CS"/>
</dbReference>
<keyword evidence="6" id="KW-0067">ATP-binding</keyword>
<keyword evidence="9 11" id="KW-1133">Transmembrane helix</keyword>
<dbReference type="AlphaFoldDB" id="A0A6P4YHG7"/>
<dbReference type="PROSITE" id="PS50929">
    <property type="entry name" value="ABC_TM1F"/>
    <property type="match status" value="1"/>
</dbReference>
<evidence type="ECO:0000256" key="6">
    <source>
        <dbReference type="ARBA" id="ARBA00022840"/>
    </source>
</evidence>
<dbReference type="InterPro" id="IPR027417">
    <property type="entry name" value="P-loop_NTPase"/>
</dbReference>
<evidence type="ECO:0000256" key="4">
    <source>
        <dbReference type="ARBA" id="ARBA00022692"/>
    </source>
</evidence>
<evidence type="ECO:0000256" key="1">
    <source>
        <dbReference type="ARBA" id="ARBA00004127"/>
    </source>
</evidence>
<feature type="transmembrane region" description="Helical" evidence="11">
    <location>
        <begin position="332"/>
        <end position="351"/>
    </location>
</feature>
<evidence type="ECO:0000256" key="11">
    <source>
        <dbReference type="SAM" id="Phobius"/>
    </source>
</evidence>
<evidence type="ECO:0000256" key="5">
    <source>
        <dbReference type="ARBA" id="ARBA00022741"/>
    </source>
</evidence>
<keyword evidence="10 11" id="KW-0472">Membrane</keyword>
<keyword evidence="3" id="KW-0813">Transport</keyword>
<dbReference type="GO" id="GO:0015421">
    <property type="term" value="F:ABC-type oligopeptide transporter activity"/>
    <property type="evidence" value="ECO:0007669"/>
    <property type="project" value="TreeGrafter"/>
</dbReference>
<keyword evidence="5" id="KW-0547">Nucleotide-binding</keyword>
<feature type="transmembrane region" description="Helical" evidence="11">
    <location>
        <begin position="304"/>
        <end position="326"/>
    </location>
</feature>
<dbReference type="InterPro" id="IPR036640">
    <property type="entry name" value="ABC1_TM_sf"/>
</dbReference>
<keyword evidence="7" id="KW-0653">Protein transport</keyword>
<feature type="transmembrane region" description="Helical" evidence="11">
    <location>
        <begin position="410"/>
        <end position="434"/>
    </location>
</feature>
<name>A0A6P4YHG7_BRABE</name>
<feature type="transmembrane region" description="Helical" evidence="11">
    <location>
        <begin position="187"/>
        <end position="211"/>
    </location>
</feature>
<evidence type="ECO:0000256" key="3">
    <source>
        <dbReference type="ARBA" id="ARBA00022448"/>
    </source>
</evidence>
<dbReference type="SMART" id="SM00382">
    <property type="entry name" value="AAA"/>
    <property type="match status" value="1"/>
</dbReference>
<keyword evidence="14" id="KW-1185">Reference proteome</keyword>
<dbReference type="RefSeq" id="XP_019621364.1">
    <property type="nucleotide sequence ID" value="XM_019765805.1"/>
</dbReference>
<feature type="transmembrane region" description="Helical" evidence="11">
    <location>
        <begin position="44"/>
        <end position="73"/>
    </location>
</feature>
<dbReference type="Gene3D" id="3.40.50.300">
    <property type="entry name" value="P-loop containing nucleotide triphosphate hydrolases"/>
    <property type="match status" value="1"/>
</dbReference>
<dbReference type="GO" id="GO:0016020">
    <property type="term" value="C:membrane"/>
    <property type="evidence" value="ECO:0007669"/>
    <property type="project" value="InterPro"/>
</dbReference>
<evidence type="ECO:0000259" key="13">
    <source>
        <dbReference type="PROSITE" id="PS50929"/>
    </source>
</evidence>
<dbReference type="SUPFAM" id="SSF90123">
    <property type="entry name" value="ABC transporter transmembrane region"/>
    <property type="match status" value="1"/>
</dbReference>
<dbReference type="FunFam" id="1.20.1560.10:FF:000351">
    <property type="entry name" value="Os03g0181675 protein"/>
    <property type="match status" value="1"/>
</dbReference>
<dbReference type="Pfam" id="PF00005">
    <property type="entry name" value="ABC_tran"/>
    <property type="match status" value="1"/>
</dbReference>
<dbReference type="PIRSF" id="PIRSF002773">
    <property type="entry name" value="ABC_prm/ATPase_B"/>
    <property type="match status" value="1"/>
</dbReference>
<evidence type="ECO:0000256" key="2">
    <source>
        <dbReference type="ARBA" id="ARBA00006493"/>
    </source>
</evidence>
<dbReference type="PROSITE" id="PS50893">
    <property type="entry name" value="ABC_TRANSPORTER_2"/>
    <property type="match status" value="1"/>
</dbReference>
<dbReference type="PROSITE" id="PS00211">
    <property type="entry name" value="ABC_TRANSPORTER_1"/>
    <property type="match status" value="1"/>
</dbReference>
<protein>
    <submittedName>
        <fullName evidence="15">ATP-binding cassette sub-family B member 9-like</fullName>
    </submittedName>
</protein>
<dbReference type="SUPFAM" id="SSF52540">
    <property type="entry name" value="P-loop containing nucleoside triphosphate hydrolases"/>
    <property type="match status" value="1"/>
</dbReference>
<feature type="transmembrane region" description="Helical" evidence="11">
    <location>
        <begin position="231"/>
        <end position="249"/>
    </location>
</feature>
<dbReference type="KEGG" id="bbel:109467751"/>
<evidence type="ECO:0000313" key="15">
    <source>
        <dbReference type="RefSeq" id="XP_019621364.1"/>
    </source>
</evidence>
<feature type="domain" description="ABC transporter" evidence="12">
    <location>
        <begin position="508"/>
        <end position="745"/>
    </location>
</feature>
<dbReference type="InterPro" id="IPR039421">
    <property type="entry name" value="Type_1_exporter"/>
</dbReference>
<dbReference type="InterPro" id="IPR011527">
    <property type="entry name" value="ABC1_TM_dom"/>
</dbReference>
<dbReference type="GO" id="GO:0016887">
    <property type="term" value="F:ATP hydrolysis activity"/>
    <property type="evidence" value="ECO:0007669"/>
    <property type="project" value="InterPro"/>
</dbReference>
<evidence type="ECO:0000313" key="14">
    <source>
        <dbReference type="Proteomes" id="UP000515135"/>
    </source>
</evidence>
<sequence>MAGKMRTVAAVLLLSLADVAVNTILYMNGAGLYKFTYDVNYFSIFASLLDIWALGLLRGCVTIGAVMSVLYNTRDAVPRMKLSRSWIGVIPAAMCAYTCVKLLLYSEKDAKFPHVPWFWGSFVGSVVGCAVFYLNWTLLSTIVTQSYRSINSEEGTDEEREGLLGSGAKTKSIFSSMKKLFSYSKPVIPYFLAATSFLVGGAVTATFLPFYTGQVIDGIAKIETSQAKFTHAIVIMCLLTALTSLFDGMRTGLFQITMIKLNIRVRNLLFRSLTRQEIGFFDSVKTGEITSRLISDTTTSTEMLILNLKVFCATVVRVVLTVGFMFKLSWRLSVLTLLLFPPIAAVAKVYGRCLKKVAKEIQTSLAKANDVAEETCANMRTVRSFANEDRECERYNEKLQDAYKLFFREALLLGSFITIENLFALVQLVLTLFYGGHLVIETKLTGGSLVSFILYQNHLRDALEKLTDVYVQLMVAVGASKKIIEYIEREPEIENGGKMAPSRPEGHIEFRNVSFAYPSRRSVQVLKDISFKVSPGEVVALVGPSGSGKSTCVNLLEHFYETTSGQVLLDGNPIMAYDHKFLHRMIALVGQEPVLFARSIKDNISYALDNCSLEEVQQVARQANAHQFIAELPEGYETETGEKGMQLSGGQKQRVAIARALIRRPAVLLLDEATSALDAESEQMVQQAIENLHGSGHTVIVIAHRLSTVERADRIIVIDKGSVVEQGRHRELMQQDGLYARMVRREMLGLDAPG</sequence>
<feature type="transmembrane region" description="Helical" evidence="11">
    <location>
        <begin position="117"/>
        <end position="139"/>
    </location>
</feature>
<dbReference type="InterPro" id="IPR003593">
    <property type="entry name" value="AAA+_ATPase"/>
</dbReference>
<comment type="similarity">
    <text evidence="2">Belongs to the ABC transporter superfamily. ABCB family. MHC peptide exporter (TC 3.A.1.209) subfamily.</text>
</comment>
<dbReference type="PANTHER" id="PTHR43394:SF19">
    <property type="entry name" value="ABC TRANSPORTER B FAMILY"/>
    <property type="match status" value="1"/>
</dbReference>
<dbReference type="CDD" id="cd03249">
    <property type="entry name" value="ABC_MTABC3_MDL1_MDL2"/>
    <property type="match status" value="1"/>
</dbReference>
<evidence type="ECO:0000259" key="12">
    <source>
        <dbReference type="PROSITE" id="PS50893"/>
    </source>
</evidence>
<proteinExistence type="inferred from homology"/>
<dbReference type="PANTHER" id="PTHR43394">
    <property type="entry name" value="ATP-DEPENDENT PERMEASE MDL1, MITOCHONDRIAL"/>
    <property type="match status" value="1"/>
</dbReference>
<evidence type="ECO:0000256" key="8">
    <source>
        <dbReference type="ARBA" id="ARBA00022967"/>
    </source>
</evidence>
<organism evidence="14 15">
    <name type="scientific">Branchiostoma belcheri</name>
    <name type="common">Amphioxus</name>
    <dbReference type="NCBI Taxonomy" id="7741"/>
    <lineage>
        <taxon>Eukaryota</taxon>
        <taxon>Metazoa</taxon>
        <taxon>Chordata</taxon>
        <taxon>Cephalochordata</taxon>
        <taxon>Leptocardii</taxon>
        <taxon>Amphioxiformes</taxon>
        <taxon>Branchiostomatidae</taxon>
        <taxon>Branchiostoma</taxon>
    </lineage>
</organism>
<dbReference type="GO" id="GO:0012505">
    <property type="term" value="C:endomembrane system"/>
    <property type="evidence" value="ECO:0007669"/>
    <property type="project" value="UniProtKB-SubCell"/>
</dbReference>
<reference evidence="15" key="1">
    <citation type="submission" date="2025-08" db="UniProtKB">
        <authorList>
            <consortium name="RefSeq"/>
        </authorList>
    </citation>
    <scope>IDENTIFICATION</scope>
    <source>
        <tissue evidence="15">Gonad</tissue>
    </source>
</reference>
<feature type="domain" description="ABC transmembrane type-1" evidence="13">
    <location>
        <begin position="192"/>
        <end position="474"/>
    </location>
</feature>
<dbReference type="OrthoDB" id="6500128at2759"/>
<keyword evidence="7" id="KW-0571">Peptide transport</keyword>
<keyword evidence="4 11" id="KW-0812">Transmembrane</keyword>
<dbReference type="Proteomes" id="UP000515135">
    <property type="component" value="Unplaced"/>
</dbReference>
<dbReference type="GeneID" id="109467751"/>
<evidence type="ECO:0000256" key="9">
    <source>
        <dbReference type="ARBA" id="ARBA00022989"/>
    </source>
</evidence>
<dbReference type="Gene3D" id="1.20.1560.10">
    <property type="entry name" value="ABC transporter type 1, transmembrane domain"/>
    <property type="match status" value="1"/>
</dbReference>
<dbReference type="GO" id="GO:0005524">
    <property type="term" value="F:ATP binding"/>
    <property type="evidence" value="ECO:0007669"/>
    <property type="project" value="UniProtKB-KW"/>
</dbReference>
<comment type="subcellular location">
    <subcellularLocation>
        <location evidence="1">Endomembrane system</location>
        <topology evidence="1">Multi-pass membrane protein</topology>
    </subcellularLocation>
</comment>